<reference evidence="2 3" key="1">
    <citation type="submission" date="2018-06" db="EMBL/GenBank/DDBJ databases">
        <title>Genomic Encyclopedia of Type Strains, Phase IV (KMG-IV): sequencing the most valuable type-strain genomes for metagenomic binning, comparative biology and taxonomic classification.</title>
        <authorList>
            <person name="Goeker M."/>
        </authorList>
    </citation>
    <scope>NUCLEOTIDE SEQUENCE [LARGE SCALE GENOMIC DNA]</scope>
    <source>
        <strain evidence="2 3">DSM 15140</strain>
    </source>
</reference>
<dbReference type="RefSeq" id="WP_113868705.1">
    <property type="nucleotide sequence ID" value="NZ_BAABQN010000005.1"/>
</dbReference>
<gene>
    <name evidence="2" type="ORF">DES48_105145</name>
</gene>
<dbReference type="Proteomes" id="UP000252254">
    <property type="component" value="Unassembled WGS sequence"/>
</dbReference>
<dbReference type="Pfam" id="PF00583">
    <property type="entry name" value="Acetyltransf_1"/>
    <property type="match status" value="1"/>
</dbReference>
<name>A0A366EA12_9BACI</name>
<dbReference type="EMBL" id="QNRI01000005">
    <property type="protein sequence ID" value="RBO98294.1"/>
    <property type="molecule type" value="Genomic_DNA"/>
</dbReference>
<evidence type="ECO:0000259" key="1">
    <source>
        <dbReference type="PROSITE" id="PS51186"/>
    </source>
</evidence>
<protein>
    <submittedName>
        <fullName evidence="2">Ribosomal protein S18 acetylase RimI-like enzyme</fullName>
    </submittedName>
</protein>
<dbReference type="Gene3D" id="3.40.630.30">
    <property type="match status" value="1"/>
</dbReference>
<keyword evidence="3" id="KW-1185">Reference proteome</keyword>
<keyword evidence="2" id="KW-0687">Ribonucleoprotein</keyword>
<dbReference type="InterPro" id="IPR016181">
    <property type="entry name" value="Acyl_CoA_acyltransferase"/>
</dbReference>
<dbReference type="GO" id="GO:0016747">
    <property type="term" value="F:acyltransferase activity, transferring groups other than amino-acyl groups"/>
    <property type="evidence" value="ECO:0007669"/>
    <property type="project" value="InterPro"/>
</dbReference>
<dbReference type="STRING" id="200904.GCA_900168775_01158"/>
<feature type="domain" description="N-acetyltransferase" evidence="1">
    <location>
        <begin position="10"/>
        <end position="156"/>
    </location>
</feature>
<organism evidence="2 3">
    <name type="scientific">Paraliobacillus ryukyuensis</name>
    <dbReference type="NCBI Taxonomy" id="200904"/>
    <lineage>
        <taxon>Bacteria</taxon>
        <taxon>Bacillati</taxon>
        <taxon>Bacillota</taxon>
        <taxon>Bacilli</taxon>
        <taxon>Bacillales</taxon>
        <taxon>Bacillaceae</taxon>
        <taxon>Paraliobacillus</taxon>
    </lineage>
</organism>
<dbReference type="OrthoDB" id="360261at2"/>
<accession>A0A366EA12</accession>
<proteinExistence type="predicted"/>
<dbReference type="InterPro" id="IPR000182">
    <property type="entry name" value="GNAT_dom"/>
</dbReference>
<comment type="caution">
    <text evidence="2">The sequence shown here is derived from an EMBL/GenBank/DDBJ whole genome shotgun (WGS) entry which is preliminary data.</text>
</comment>
<dbReference type="GO" id="GO:0005840">
    <property type="term" value="C:ribosome"/>
    <property type="evidence" value="ECO:0007669"/>
    <property type="project" value="UniProtKB-KW"/>
</dbReference>
<dbReference type="CDD" id="cd04301">
    <property type="entry name" value="NAT_SF"/>
    <property type="match status" value="1"/>
</dbReference>
<evidence type="ECO:0000313" key="3">
    <source>
        <dbReference type="Proteomes" id="UP000252254"/>
    </source>
</evidence>
<dbReference type="PROSITE" id="PS51186">
    <property type="entry name" value="GNAT"/>
    <property type="match status" value="1"/>
</dbReference>
<evidence type="ECO:0000313" key="2">
    <source>
        <dbReference type="EMBL" id="RBO98294.1"/>
    </source>
</evidence>
<sequence>MKIRQTHDYHLIAQLNKTVHDLHHRLYPALFKPYNYNSVKNYIKEMINYSQFTFLIISNDYSEPVGYAWIEYREYPTDDFRYGYRSVFVRQLSIEEKAQHKGYGTALLNEIDNLAKVYQADQIELDYWYSNTQATQFYQKQAFQNQRIYVYKSLQK</sequence>
<dbReference type="AlphaFoldDB" id="A0A366EA12"/>
<dbReference type="SUPFAM" id="SSF55729">
    <property type="entry name" value="Acyl-CoA N-acyltransferases (Nat)"/>
    <property type="match status" value="1"/>
</dbReference>
<keyword evidence="2" id="KW-0689">Ribosomal protein</keyword>